<protein>
    <submittedName>
        <fullName evidence="2">Uncharacterized protein</fullName>
    </submittedName>
</protein>
<organism evidence="2 3">
    <name type="scientific">Erythroxylum novogranatense</name>
    <dbReference type="NCBI Taxonomy" id="1862640"/>
    <lineage>
        <taxon>Eukaryota</taxon>
        <taxon>Viridiplantae</taxon>
        <taxon>Streptophyta</taxon>
        <taxon>Embryophyta</taxon>
        <taxon>Tracheophyta</taxon>
        <taxon>Spermatophyta</taxon>
        <taxon>Magnoliopsida</taxon>
        <taxon>eudicotyledons</taxon>
        <taxon>Gunneridae</taxon>
        <taxon>Pentapetalae</taxon>
        <taxon>rosids</taxon>
        <taxon>fabids</taxon>
        <taxon>Malpighiales</taxon>
        <taxon>Erythroxylaceae</taxon>
        <taxon>Erythroxylum</taxon>
    </lineage>
</organism>
<dbReference type="AlphaFoldDB" id="A0AAV8THQ2"/>
<gene>
    <name evidence="2" type="ORF">K2173_014851</name>
</gene>
<sequence length="180" mass="19873">MVGQLTMTKPSRSDEVLRADQQVQISNQVKAHFDSMAPKRPTKPSRSESDAETLSTISLSIDDQTPIPELDKLRFLQSQSTVVVFSEGTNIVQDEFVETQYYKQLDSIEKQHHTTGSGFIRMVAEDNENGNGFQLTGGHGSGSSILVSGYRGNPATNDWTPCLEDDQVFVSSKPNRSESC</sequence>
<name>A0AAV8THQ2_9ROSI</name>
<accession>A0AAV8THQ2</accession>
<dbReference type="PANTHER" id="PTHR34686:SF1">
    <property type="entry name" value="MATERNAL EFFECT EMBRYO ARREST 59"/>
    <property type="match status" value="1"/>
</dbReference>
<evidence type="ECO:0000256" key="1">
    <source>
        <dbReference type="SAM" id="MobiDB-lite"/>
    </source>
</evidence>
<comment type="caution">
    <text evidence="2">The sequence shown here is derived from an EMBL/GenBank/DDBJ whole genome shotgun (WGS) entry which is preliminary data.</text>
</comment>
<keyword evidence="3" id="KW-1185">Reference proteome</keyword>
<reference evidence="2 3" key="1">
    <citation type="submission" date="2021-09" db="EMBL/GenBank/DDBJ databases">
        <title>Genomic insights and catalytic innovation underlie evolution of tropane alkaloids biosynthesis.</title>
        <authorList>
            <person name="Wang Y.-J."/>
            <person name="Tian T."/>
            <person name="Huang J.-P."/>
            <person name="Huang S.-X."/>
        </authorList>
    </citation>
    <scope>NUCLEOTIDE SEQUENCE [LARGE SCALE GENOMIC DNA]</scope>
    <source>
        <strain evidence="2">KIB-2018</strain>
        <tissue evidence="2">Leaf</tissue>
    </source>
</reference>
<proteinExistence type="predicted"/>
<evidence type="ECO:0000313" key="3">
    <source>
        <dbReference type="Proteomes" id="UP001159364"/>
    </source>
</evidence>
<evidence type="ECO:0000313" key="2">
    <source>
        <dbReference type="EMBL" id="KAJ8765729.1"/>
    </source>
</evidence>
<dbReference type="PANTHER" id="PTHR34686">
    <property type="entry name" value="MATERNAL EFFECT EMBRYO ARREST PROTEIN"/>
    <property type="match status" value="1"/>
</dbReference>
<dbReference type="EMBL" id="JAIWQS010000005">
    <property type="protein sequence ID" value="KAJ8765729.1"/>
    <property type="molecule type" value="Genomic_DNA"/>
</dbReference>
<feature type="region of interest" description="Disordered" evidence="1">
    <location>
        <begin position="27"/>
        <end position="59"/>
    </location>
</feature>
<dbReference type="Proteomes" id="UP001159364">
    <property type="component" value="Linkage Group LG05"/>
</dbReference>